<accession>A0A7W5BIS9</accession>
<keyword evidence="4" id="KW-1185">Reference proteome</keyword>
<keyword evidence="2" id="KW-0472">Membrane</keyword>
<keyword evidence="2" id="KW-0812">Transmembrane</keyword>
<evidence type="ECO:0000256" key="2">
    <source>
        <dbReference type="SAM" id="Phobius"/>
    </source>
</evidence>
<dbReference type="EMBL" id="JACHXH010000003">
    <property type="protein sequence ID" value="MBB3133388.1"/>
    <property type="molecule type" value="Genomic_DNA"/>
</dbReference>
<dbReference type="RefSeq" id="WP_245438402.1">
    <property type="nucleotide sequence ID" value="NZ_JACHXH010000003.1"/>
</dbReference>
<dbReference type="Proteomes" id="UP000518315">
    <property type="component" value="Unassembled WGS sequence"/>
</dbReference>
<evidence type="ECO:0000256" key="1">
    <source>
        <dbReference type="SAM" id="MobiDB-lite"/>
    </source>
</evidence>
<feature type="region of interest" description="Disordered" evidence="1">
    <location>
        <begin position="1"/>
        <end position="28"/>
    </location>
</feature>
<feature type="transmembrane region" description="Helical" evidence="2">
    <location>
        <begin position="35"/>
        <end position="53"/>
    </location>
</feature>
<dbReference type="AlphaFoldDB" id="A0A7W5BIS9"/>
<reference evidence="3 4" key="1">
    <citation type="submission" date="2020-08" db="EMBL/GenBank/DDBJ databases">
        <title>Genomic Encyclopedia of Type Strains, Phase III (KMG-III): the genomes of soil and plant-associated and newly described type strains.</title>
        <authorList>
            <person name="Whitman W."/>
        </authorList>
    </citation>
    <scope>NUCLEOTIDE SEQUENCE [LARGE SCALE GENOMIC DNA]</scope>
    <source>
        <strain evidence="3 4">CECT 4113</strain>
    </source>
</reference>
<keyword evidence="2" id="KW-1133">Transmembrane helix</keyword>
<sequence length="60" mass="6584">MPFSTAKAPKRAPKGADASATAKPPRKPSIKSARFIWVILLEIQVSLMVYGLARQLNFVD</sequence>
<proteinExistence type="predicted"/>
<protein>
    <submittedName>
        <fullName evidence="3">Uncharacterized protein</fullName>
    </submittedName>
</protein>
<evidence type="ECO:0000313" key="3">
    <source>
        <dbReference type="EMBL" id="MBB3133388.1"/>
    </source>
</evidence>
<gene>
    <name evidence="3" type="ORF">FHS26_001092</name>
</gene>
<comment type="caution">
    <text evidence="3">The sequence shown here is derived from an EMBL/GenBank/DDBJ whole genome shotgun (WGS) entry which is preliminary data.</text>
</comment>
<evidence type="ECO:0000313" key="4">
    <source>
        <dbReference type="Proteomes" id="UP000518315"/>
    </source>
</evidence>
<organism evidence="3 4">
    <name type="scientific">Rhizobium pisi</name>
    <dbReference type="NCBI Taxonomy" id="574561"/>
    <lineage>
        <taxon>Bacteria</taxon>
        <taxon>Pseudomonadati</taxon>
        <taxon>Pseudomonadota</taxon>
        <taxon>Alphaproteobacteria</taxon>
        <taxon>Hyphomicrobiales</taxon>
        <taxon>Rhizobiaceae</taxon>
        <taxon>Rhizobium/Agrobacterium group</taxon>
        <taxon>Rhizobium</taxon>
    </lineage>
</organism>
<name>A0A7W5BIS9_9HYPH</name>